<dbReference type="RefSeq" id="WP_148810866.1">
    <property type="nucleotide sequence ID" value="NZ_CP042243.1"/>
</dbReference>
<keyword evidence="5" id="KW-0804">Transcription</keyword>
<dbReference type="InterPro" id="IPR027417">
    <property type="entry name" value="P-loop_NTPase"/>
</dbReference>
<organism evidence="8 9">
    <name type="scientific">Crassaminicella thermophila</name>
    <dbReference type="NCBI Taxonomy" id="2599308"/>
    <lineage>
        <taxon>Bacteria</taxon>
        <taxon>Bacillati</taxon>
        <taxon>Bacillota</taxon>
        <taxon>Clostridia</taxon>
        <taxon>Eubacteriales</taxon>
        <taxon>Clostridiaceae</taxon>
        <taxon>Crassaminicella</taxon>
    </lineage>
</organism>
<dbReference type="SUPFAM" id="SSF46689">
    <property type="entry name" value="Homeodomain-like"/>
    <property type="match status" value="1"/>
</dbReference>
<dbReference type="InterPro" id="IPR000014">
    <property type="entry name" value="PAS"/>
</dbReference>
<dbReference type="SMART" id="SM00382">
    <property type="entry name" value="AAA"/>
    <property type="match status" value="1"/>
</dbReference>
<evidence type="ECO:0000313" key="9">
    <source>
        <dbReference type="Proteomes" id="UP000324646"/>
    </source>
</evidence>
<dbReference type="FunFam" id="3.40.50.300:FF:000006">
    <property type="entry name" value="DNA-binding transcriptional regulator NtrC"/>
    <property type="match status" value="1"/>
</dbReference>
<keyword evidence="9" id="KW-1185">Reference proteome</keyword>
<dbReference type="Gene3D" id="3.30.450.20">
    <property type="entry name" value="PAS domain"/>
    <property type="match status" value="1"/>
</dbReference>
<dbReference type="PANTHER" id="PTHR32071">
    <property type="entry name" value="TRANSCRIPTIONAL REGULATORY PROTEIN"/>
    <property type="match status" value="1"/>
</dbReference>
<sequence length="466" mass="52529">MIFSRRNMERILDYIEEGIQIIDERGRIVYFNKAAAELEDIGREEAIGRYILDVYPSLDPETSTLLIAIEKGKPTFNMQQTFLNYKGKKITTINSSFPIKSRQKIIGAIEISKNITDVKELSEKVVALQEKLINKEKGNKSKGKGDCANYTFIDIIGQSKEICKVKNLAMKAAQTSSPVLIYGETGTGKELFVHAIHAASSRRDKPFIAQNCGALPANLLESILFGTVKGSFTGADNRAGLFELANGGTLFLDEINSMPIELQVKLLRVLQDGTIRRVGDSKTRQVDVRIVAASNEDPLVAVENKMLRRDLYYRLNVVALKLPQLKERKGDILLLTKYFIDKFNNRLEKAVKGVSDEVLEIFQNYDWPGNVRELEHVIEGAMNLMDGDVITLDCLPMNFERFNKKSIKKEIDIQNVPLKTALKNLEIDMIKNALEQGDGNISHAADSLQIPRQTLQYKIKKYKIKV</sequence>
<dbReference type="CDD" id="cd00009">
    <property type="entry name" value="AAA"/>
    <property type="match status" value="1"/>
</dbReference>
<dbReference type="Pfam" id="PF25601">
    <property type="entry name" value="AAA_lid_14"/>
    <property type="match status" value="1"/>
</dbReference>
<keyword evidence="1" id="KW-0547">Nucleotide-binding</keyword>
<dbReference type="AlphaFoldDB" id="A0A5C0SJT2"/>
<name>A0A5C0SJT2_CRATE</name>
<dbReference type="SMART" id="SM00091">
    <property type="entry name" value="PAS"/>
    <property type="match status" value="1"/>
</dbReference>
<protein>
    <submittedName>
        <fullName evidence="8">PAS domain S-box protein</fullName>
    </submittedName>
</protein>
<dbReference type="InterPro" id="IPR002078">
    <property type="entry name" value="Sigma_54_int"/>
</dbReference>
<dbReference type="InterPro" id="IPR025662">
    <property type="entry name" value="Sigma_54_int_dom_ATP-bd_1"/>
</dbReference>
<dbReference type="SUPFAM" id="SSF55785">
    <property type="entry name" value="PYP-like sensor domain (PAS domain)"/>
    <property type="match status" value="1"/>
</dbReference>
<evidence type="ECO:0000259" key="7">
    <source>
        <dbReference type="PROSITE" id="PS50112"/>
    </source>
</evidence>
<dbReference type="Pfam" id="PF02954">
    <property type="entry name" value="HTH_8"/>
    <property type="match status" value="1"/>
</dbReference>
<dbReference type="InterPro" id="IPR003593">
    <property type="entry name" value="AAA+_ATPase"/>
</dbReference>
<dbReference type="InterPro" id="IPR009057">
    <property type="entry name" value="Homeodomain-like_sf"/>
</dbReference>
<dbReference type="KEGG" id="crs:FQB35_13860"/>
<dbReference type="GO" id="GO:0043565">
    <property type="term" value="F:sequence-specific DNA binding"/>
    <property type="evidence" value="ECO:0007669"/>
    <property type="project" value="InterPro"/>
</dbReference>
<dbReference type="NCBIfam" id="TIGR00229">
    <property type="entry name" value="sensory_box"/>
    <property type="match status" value="1"/>
</dbReference>
<reference evidence="8 9" key="1">
    <citation type="submission" date="2019-07" db="EMBL/GenBank/DDBJ databases">
        <title>Complete genome of Crassaminicella thermophila SY095.</title>
        <authorList>
            <person name="Li X."/>
        </authorList>
    </citation>
    <scope>NUCLEOTIDE SEQUENCE [LARGE SCALE GENOMIC DNA]</scope>
    <source>
        <strain evidence="8 9">SY095</strain>
    </source>
</reference>
<dbReference type="PANTHER" id="PTHR32071:SF74">
    <property type="entry name" value="TRANSCRIPTIONAL ACTIVATOR ROCR"/>
    <property type="match status" value="1"/>
</dbReference>
<gene>
    <name evidence="8" type="ORF">FQB35_13860</name>
</gene>
<dbReference type="OrthoDB" id="9803970at2"/>
<dbReference type="Proteomes" id="UP000324646">
    <property type="component" value="Chromosome"/>
</dbReference>
<dbReference type="GO" id="GO:0005524">
    <property type="term" value="F:ATP binding"/>
    <property type="evidence" value="ECO:0007669"/>
    <property type="project" value="UniProtKB-KW"/>
</dbReference>
<evidence type="ECO:0000313" key="8">
    <source>
        <dbReference type="EMBL" id="QEK13694.1"/>
    </source>
</evidence>
<dbReference type="Pfam" id="PF00158">
    <property type="entry name" value="Sigma54_activat"/>
    <property type="match status" value="1"/>
</dbReference>
<dbReference type="InterPro" id="IPR025944">
    <property type="entry name" value="Sigma_54_int_dom_CS"/>
</dbReference>
<dbReference type="InterPro" id="IPR058031">
    <property type="entry name" value="AAA_lid_NorR"/>
</dbReference>
<dbReference type="GO" id="GO:0006355">
    <property type="term" value="P:regulation of DNA-templated transcription"/>
    <property type="evidence" value="ECO:0007669"/>
    <property type="project" value="InterPro"/>
</dbReference>
<dbReference type="PROSITE" id="PS00688">
    <property type="entry name" value="SIGMA54_INTERACT_3"/>
    <property type="match status" value="1"/>
</dbReference>
<evidence type="ECO:0000256" key="4">
    <source>
        <dbReference type="ARBA" id="ARBA00023125"/>
    </source>
</evidence>
<evidence type="ECO:0000259" key="6">
    <source>
        <dbReference type="PROSITE" id="PS50045"/>
    </source>
</evidence>
<dbReference type="CDD" id="cd00130">
    <property type="entry name" value="PAS"/>
    <property type="match status" value="1"/>
</dbReference>
<dbReference type="EMBL" id="CP042243">
    <property type="protein sequence ID" value="QEK13694.1"/>
    <property type="molecule type" value="Genomic_DNA"/>
</dbReference>
<proteinExistence type="predicted"/>
<evidence type="ECO:0000256" key="1">
    <source>
        <dbReference type="ARBA" id="ARBA00022741"/>
    </source>
</evidence>
<dbReference type="PROSITE" id="PS00676">
    <property type="entry name" value="SIGMA54_INTERACT_2"/>
    <property type="match status" value="1"/>
</dbReference>
<dbReference type="InterPro" id="IPR002197">
    <property type="entry name" value="HTH_Fis"/>
</dbReference>
<evidence type="ECO:0000256" key="3">
    <source>
        <dbReference type="ARBA" id="ARBA00023015"/>
    </source>
</evidence>
<dbReference type="PRINTS" id="PR01590">
    <property type="entry name" value="HTHFIS"/>
</dbReference>
<dbReference type="Gene3D" id="3.40.50.300">
    <property type="entry name" value="P-loop containing nucleotide triphosphate hydrolases"/>
    <property type="match status" value="1"/>
</dbReference>
<dbReference type="SUPFAM" id="SSF52540">
    <property type="entry name" value="P-loop containing nucleoside triphosphate hydrolases"/>
    <property type="match status" value="1"/>
</dbReference>
<dbReference type="InterPro" id="IPR013767">
    <property type="entry name" value="PAS_fold"/>
</dbReference>
<dbReference type="Gene3D" id="1.10.8.60">
    <property type="match status" value="1"/>
</dbReference>
<keyword evidence="2" id="KW-0067">ATP-binding</keyword>
<feature type="domain" description="Sigma-54 factor interaction" evidence="6">
    <location>
        <begin position="155"/>
        <end position="383"/>
    </location>
</feature>
<evidence type="ECO:0000256" key="2">
    <source>
        <dbReference type="ARBA" id="ARBA00022840"/>
    </source>
</evidence>
<keyword evidence="3" id="KW-0805">Transcription regulation</keyword>
<dbReference type="Gene3D" id="1.10.10.60">
    <property type="entry name" value="Homeodomain-like"/>
    <property type="match status" value="1"/>
</dbReference>
<dbReference type="InterPro" id="IPR035965">
    <property type="entry name" value="PAS-like_dom_sf"/>
</dbReference>
<dbReference type="Pfam" id="PF00989">
    <property type="entry name" value="PAS"/>
    <property type="match status" value="1"/>
</dbReference>
<accession>A0A5C0SJT2</accession>
<feature type="domain" description="PAS" evidence="7">
    <location>
        <begin position="4"/>
        <end position="61"/>
    </location>
</feature>
<dbReference type="InterPro" id="IPR025943">
    <property type="entry name" value="Sigma_54_int_dom_ATP-bd_2"/>
</dbReference>
<dbReference type="PROSITE" id="PS50112">
    <property type="entry name" value="PAS"/>
    <property type="match status" value="1"/>
</dbReference>
<keyword evidence="4" id="KW-0238">DNA-binding</keyword>
<evidence type="ECO:0000256" key="5">
    <source>
        <dbReference type="ARBA" id="ARBA00023163"/>
    </source>
</evidence>
<dbReference type="PROSITE" id="PS00675">
    <property type="entry name" value="SIGMA54_INTERACT_1"/>
    <property type="match status" value="1"/>
</dbReference>
<dbReference type="PROSITE" id="PS50045">
    <property type="entry name" value="SIGMA54_INTERACT_4"/>
    <property type="match status" value="1"/>
</dbReference>